<dbReference type="InterPro" id="IPR036167">
    <property type="entry name" value="tRNA_intron_Endo_cat-like_sf"/>
</dbReference>
<dbReference type="PANTHER" id="PTHR21227:SF0">
    <property type="entry name" value="TRNA-SPLICING ENDONUCLEASE SUBUNIT SEN2"/>
    <property type="match status" value="1"/>
</dbReference>
<reference evidence="7 8" key="1">
    <citation type="submission" date="2019-01" db="EMBL/GenBank/DDBJ databases">
        <authorList>
            <person name="Sayadi A."/>
        </authorList>
    </citation>
    <scope>NUCLEOTIDE SEQUENCE [LARGE SCALE GENOMIC DNA]</scope>
</reference>
<dbReference type="InterPro" id="IPR011856">
    <property type="entry name" value="tRNA_endonuc-like_dom_sf"/>
</dbReference>
<feature type="active site" evidence="5">
    <location>
        <position position="211"/>
    </location>
</feature>
<dbReference type="CDD" id="cd22363">
    <property type="entry name" value="tRNA-intron_lyase_C"/>
    <property type="match status" value="1"/>
</dbReference>
<dbReference type="GO" id="GO:0000379">
    <property type="term" value="P:tRNA-type intron splice site recognition and cleavage"/>
    <property type="evidence" value="ECO:0007669"/>
    <property type="project" value="TreeGrafter"/>
</dbReference>
<dbReference type="GO" id="GO:0000213">
    <property type="term" value="F:tRNA-intron lyase activity"/>
    <property type="evidence" value="ECO:0007669"/>
    <property type="project" value="UniProtKB-UniRule"/>
</dbReference>
<dbReference type="EMBL" id="CAACVG010008628">
    <property type="protein sequence ID" value="VEN50505.1"/>
    <property type="molecule type" value="Genomic_DNA"/>
</dbReference>
<proteinExistence type="inferred from homology"/>
<feature type="active site" evidence="5">
    <location>
        <position position="253"/>
    </location>
</feature>
<evidence type="ECO:0000256" key="4">
    <source>
        <dbReference type="PIRNR" id="PIRNR011789"/>
    </source>
</evidence>
<dbReference type="Proteomes" id="UP000410492">
    <property type="component" value="Unassembled WGS sequence"/>
</dbReference>
<keyword evidence="3 4" id="KW-0456">Lyase</keyword>
<dbReference type="GO" id="GO:0000214">
    <property type="term" value="C:tRNA-intron endonuclease complex"/>
    <property type="evidence" value="ECO:0007669"/>
    <property type="project" value="UniProtKB-UniRule"/>
</dbReference>
<dbReference type="GO" id="GO:0005737">
    <property type="term" value="C:cytoplasm"/>
    <property type="evidence" value="ECO:0007669"/>
    <property type="project" value="TreeGrafter"/>
</dbReference>
<protein>
    <recommendedName>
        <fullName evidence="4">tRNA-splicing endonuclease subunit Sen2</fullName>
        <ecNumber evidence="4">4.6.1.16</ecNumber>
    </recommendedName>
</protein>
<dbReference type="InterPro" id="IPR006677">
    <property type="entry name" value="tRNA_intron_Endonuc_cat-like"/>
</dbReference>
<dbReference type="PANTHER" id="PTHR21227">
    <property type="entry name" value="TRNA-SPLICING ENDONUCLEASE SUBUNIT SEN2"/>
    <property type="match status" value="1"/>
</dbReference>
<comment type="function">
    <text evidence="4">Constitutes one of the two catalytic subunit of the tRNA-splicing endonuclease complex, a complex responsible for identification and cleavage of the splice sites in pre-tRNA. It cleaves pre-tRNA at the 5'- and 3'-splice sites to release the intron. The products are an intron and two tRNA half-molecules bearing 2',3'-cyclic phosphate and 5'-OH termini. There are no conserved sequences at the splice sites, but the intron is invariably located at the same site in the gene, placing the splice sites an invariant distance from the constant structural features of the tRNA body.</text>
</comment>
<evidence type="ECO:0000256" key="2">
    <source>
        <dbReference type="ARBA" id="ARBA00022694"/>
    </source>
</evidence>
<keyword evidence="2 4" id="KW-0819">tRNA processing</keyword>
<evidence type="ECO:0000256" key="5">
    <source>
        <dbReference type="PIRSR" id="PIRSR011789-1"/>
    </source>
</evidence>
<feature type="active site" evidence="5">
    <location>
        <position position="203"/>
    </location>
</feature>
<dbReference type="EC" id="4.6.1.16" evidence="4"/>
<feature type="domain" description="tRNA intron endonuclease catalytic" evidence="6">
    <location>
        <begin position="173"/>
        <end position="260"/>
    </location>
</feature>
<dbReference type="PIRSF" id="PIRSF011789">
    <property type="entry name" value="tRNA_splic_SEN2"/>
    <property type="match status" value="1"/>
</dbReference>
<dbReference type="Gene3D" id="3.40.1350.10">
    <property type="match status" value="1"/>
</dbReference>
<dbReference type="AlphaFoldDB" id="A0A653CRH0"/>
<dbReference type="OrthoDB" id="10249562at2759"/>
<sequence length="293" mass="34083">MELIDSKPKRPNRLKTNLPLPVVMRKDGTIKKIQATFNGFTVMIDDPEDMRVVASMGYFGKGNLSRSFPYLSTDKTEFIRRRQYHNRKQFKSTRLKKVIVLPDSDNEEIDDYITNLKPEYQIDPSCLSESVHLGLEEAFFLTHAVECLTIKCGNEVMDVDNIWNEFCNINTSFPVHYTVYYHFRAKNWVVKPGIKFGGDFLLYKQGPPFYHAAYVVIINAISQRRENVRCSKQRPLDNSSVMGLNRLCETAGKDLIVCKVILPENDIIDYKNMQHILIEELLVRRWIYSQKNS</sequence>
<gene>
    <name evidence="7" type="ORF">CALMAC_LOCUS11255</name>
</gene>
<organism evidence="7 8">
    <name type="scientific">Callosobruchus maculatus</name>
    <name type="common">Southern cowpea weevil</name>
    <name type="synonym">Pulse bruchid</name>
    <dbReference type="NCBI Taxonomy" id="64391"/>
    <lineage>
        <taxon>Eukaryota</taxon>
        <taxon>Metazoa</taxon>
        <taxon>Ecdysozoa</taxon>
        <taxon>Arthropoda</taxon>
        <taxon>Hexapoda</taxon>
        <taxon>Insecta</taxon>
        <taxon>Pterygota</taxon>
        <taxon>Neoptera</taxon>
        <taxon>Endopterygota</taxon>
        <taxon>Coleoptera</taxon>
        <taxon>Polyphaga</taxon>
        <taxon>Cucujiformia</taxon>
        <taxon>Chrysomeloidea</taxon>
        <taxon>Chrysomelidae</taxon>
        <taxon>Bruchinae</taxon>
        <taxon>Bruchini</taxon>
        <taxon>Callosobruchus</taxon>
    </lineage>
</organism>
<evidence type="ECO:0000313" key="8">
    <source>
        <dbReference type="Proteomes" id="UP000410492"/>
    </source>
</evidence>
<evidence type="ECO:0000256" key="3">
    <source>
        <dbReference type="ARBA" id="ARBA00023239"/>
    </source>
</evidence>
<dbReference type="InterPro" id="IPR006676">
    <property type="entry name" value="tRNA_splic"/>
</dbReference>
<dbReference type="Pfam" id="PF01974">
    <property type="entry name" value="tRNA_int_endo"/>
    <property type="match status" value="1"/>
</dbReference>
<evidence type="ECO:0000259" key="6">
    <source>
        <dbReference type="Pfam" id="PF01974"/>
    </source>
</evidence>
<comment type="similarity">
    <text evidence="1 4">Belongs to the tRNA-intron endonuclease family.</text>
</comment>
<dbReference type="InterPro" id="IPR016589">
    <property type="entry name" value="tRNA_splic_SEN2"/>
</dbReference>
<evidence type="ECO:0000313" key="7">
    <source>
        <dbReference type="EMBL" id="VEN50505.1"/>
    </source>
</evidence>
<name>A0A653CRH0_CALMS</name>
<evidence type="ECO:0000256" key="1">
    <source>
        <dbReference type="ARBA" id="ARBA00008078"/>
    </source>
</evidence>
<accession>A0A653CRH0</accession>
<dbReference type="SUPFAM" id="SSF53032">
    <property type="entry name" value="tRNA-intron endonuclease catalytic domain-like"/>
    <property type="match status" value="1"/>
</dbReference>
<keyword evidence="8" id="KW-1185">Reference proteome</keyword>
<dbReference type="GO" id="GO:0003676">
    <property type="term" value="F:nucleic acid binding"/>
    <property type="evidence" value="ECO:0007669"/>
    <property type="project" value="InterPro"/>
</dbReference>